<dbReference type="EMBL" id="JABZRA010000073">
    <property type="protein sequence ID" value="MBF1272942.1"/>
    <property type="molecule type" value="Genomic_DNA"/>
</dbReference>
<organism evidence="1 2">
    <name type="scientific">Oribacterium sinus</name>
    <dbReference type="NCBI Taxonomy" id="237576"/>
    <lineage>
        <taxon>Bacteria</taxon>
        <taxon>Bacillati</taxon>
        <taxon>Bacillota</taxon>
        <taxon>Clostridia</taxon>
        <taxon>Lachnospirales</taxon>
        <taxon>Lachnospiraceae</taxon>
        <taxon>Oribacterium</taxon>
    </lineage>
</organism>
<protein>
    <submittedName>
        <fullName evidence="1">SRPBCC family protein</fullName>
    </submittedName>
</protein>
<dbReference type="SUPFAM" id="SSF55961">
    <property type="entry name" value="Bet v1-like"/>
    <property type="match status" value="1"/>
</dbReference>
<proteinExistence type="predicted"/>
<dbReference type="AlphaFoldDB" id="A0A930GXW2"/>
<evidence type="ECO:0000313" key="1">
    <source>
        <dbReference type="EMBL" id="MBF1272942.1"/>
    </source>
</evidence>
<dbReference type="Proteomes" id="UP000775770">
    <property type="component" value="Unassembled WGS sequence"/>
</dbReference>
<comment type="caution">
    <text evidence="1">The sequence shown here is derived from an EMBL/GenBank/DDBJ whole genome shotgun (WGS) entry which is preliminary data.</text>
</comment>
<name>A0A930GXW2_9FIRM</name>
<evidence type="ECO:0000313" key="2">
    <source>
        <dbReference type="Proteomes" id="UP000775770"/>
    </source>
</evidence>
<sequence>MAIANIKVILLCPIEKIWNKITDLNDFVWRSDFRNIRIIDENKFVEISKDGIETYFEVTECIQNQCWSFEIENQNIKGTWVGKQIR</sequence>
<dbReference type="RefSeq" id="WP_304071743.1">
    <property type="nucleotide sequence ID" value="NZ_JABZRA010000073.1"/>
</dbReference>
<reference evidence="1" key="1">
    <citation type="submission" date="2020-04" db="EMBL/GenBank/DDBJ databases">
        <title>Deep metagenomics examines the oral microbiome during advanced dental caries in children, revealing novel taxa and co-occurrences with host molecules.</title>
        <authorList>
            <person name="Baker J.L."/>
            <person name="Morton J.T."/>
            <person name="Dinis M."/>
            <person name="Alvarez R."/>
            <person name="Tran N.C."/>
            <person name="Knight R."/>
            <person name="Edlund A."/>
        </authorList>
    </citation>
    <scope>NUCLEOTIDE SEQUENCE</scope>
    <source>
        <strain evidence="1">JCVI_38_bin.19</strain>
    </source>
</reference>
<accession>A0A930GXW2</accession>
<gene>
    <name evidence="1" type="ORF">HXM90_05930</name>
</gene>